<protein>
    <submittedName>
        <fullName evidence="1">Uncharacterized protein</fullName>
    </submittedName>
</protein>
<organism evidence="1">
    <name type="scientific">Panicum hallii</name>
    <dbReference type="NCBI Taxonomy" id="206008"/>
    <lineage>
        <taxon>Eukaryota</taxon>
        <taxon>Viridiplantae</taxon>
        <taxon>Streptophyta</taxon>
        <taxon>Embryophyta</taxon>
        <taxon>Tracheophyta</taxon>
        <taxon>Spermatophyta</taxon>
        <taxon>Magnoliopsida</taxon>
        <taxon>Liliopsida</taxon>
        <taxon>Poales</taxon>
        <taxon>Poaceae</taxon>
        <taxon>PACMAD clade</taxon>
        <taxon>Panicoideae</taxon>
        <taxon>Panicodae</taxon>
        <taxon>Paniceae</taxon>
        <taxon>Panicinae</taxon>
        <taxon>Panicum</taxon>
        <taxon>Panicum sect. Panicum</taxon>
    </lineage>
</organism>
<reference evidence="1" key="1">
    <citation type="submission" date="2018-04" db="EMBL/GenBank/DDBJ databases">
        <title>WGS assembly of Panicum hallii.</title>
        <authorList>
            <person name="Lovell J."/>
            <person name="Jenkins J."/>
            <person name="Lowry D."/>
            <person name="Mamidi S."/>
            <person name="Sreedasyam A."/>
            <person name="Weng X."/>
            <person name="Barry K."/>
            <person name="Bonette J."/>
            <person name="Campitelli B."/>
            <person name="Daum C."/>
            <person name="Gordon S."/>
            <person name="Gould B."/>
            <person name="Lipzen A."/>
            <person name="Macqueen A."/>
            <person name="Palacio-Mejia J."/>
            <person name="Plott C."/>
            <person name="Shakirov E."/>
            <person name="Shu S."/>
            <person name="Yoshinaga Y."/>
            <person name="Zane M."/>
            <person name="Rokhsar D."/>
            <person name="Grimwood J."/>
            <person name="Schmutz J."/>
            <person name="Juenger T."/>
        </authorList>
    </citation>
    <scope>NUCLEOTIDE SEQUENCE [LARGE SCALE GENOMIC DNA]</scope>
    <source>
        <strain evidence="1">FIL2</strain>
    </source>
</reference>
<accession>A0A2T8JE36</accession>
<dbReference type="Proteomes" id="UP000243499">
    <property type="component" value="Chromosome 4"/>
</dbReference>
<dbReference type="Gramene" id="PVH48165">
    <property type="protein sequence ID" value="PVH48165"/>
    <property type="gene ID" value="PAHAL_4G265700"/>
</dbReference>
<dbReference type="AlphaFoldDB" id="A0A2T8JE36"/>
<proteinExistence type="predicted"/>
<dbReference type="PROSITE" id="PS51257">
    <property type="entry name" value="PROKAR_LIPOPROTEIN"/>
    <property type="match status" value="1"/>
</dbReference>
<sequence length="97" mass="11210">MTPSRGMSDANLCFGALFSCKLLVFFMDLRAQWRNHDWFTVCNISPFQFVGDEKTRSFLVSLVRQLLYVLSTRLEYECSYEAMGQLATVRPCLVELP</sequence>
<dbReference type="EMBL" id="CM008049">
    <property type="protein sequence ID" value="PVH48165.1"/>
    <property type="molecule type" value="Genomic_DNA"/>
</dbReference>
<gene>
    <name evidence="1" type="ORF">PAHAL_4G265700</name>
</gene>
<name>A0A2T8JE36_9POAL</name>
<evidence type="ECO:0000313" key="1">
    <source>
        <dbReference type="EMBL" id="PVH48165.1"/>
    </source>
</evidence>